<dbReference type="InterPro" id="IPR029058">
    <property type="entry name" value="AB_hydrolase_fold"/>
</dbReference>
<accession>A0A1D8NKE5</accession>
<feature type="domain" description="Alpha/beta hydrolase fold-3" evidence="2">
    <location>
        <begin position="70"/>
        <end position="229"/>
    </location>
</feature>
<dbReference type="PANTHER" id="PTHR48081:SF31">
    <property type="entry name" value="STERYL ACETYL HYDROLASE MUG81-RELATED"/>
    <property type="match status" value="1"/>
</dbReference>
<dbReference type="EMBL" id="CP017557">
    <property type="protein sequence ID" value="AOW06098.1"/>
    <property type="molecule type" value="Genomic_DNA"/>
</dbReference>
<dbReference type="OMA" id="YLEFLMA"/>
<dbReference type="RefSeq" id="XP_504519.3">
    <property type="nucleotide sequence ID" value="XM_504519.3"/>
</dbReference>
<proteinExistence type="predicted"/>
<dbReference type="eggNOG" id="ENOG502RDZA">
    <property type="taxonomic scope" value="Eukaryota"/>
</dbReference>
<dbReference type="KEGG" id="yli:2911861"/>
<dbReference type="SUPFAM" id="SSF53474">
    <property type="entry name" value="alpha/beta-Hydrolases"/>
    <property type="match status" value="1"/>
</dbReference>
<dbReference type="Pfam" id="PF07859">
    <property type="entry name" value="Abhydrolase_3"/>
    <property type="match status" value="1"/>
</dbReference>
<organism evidence="3 4">
    <name type="scientific">Yarrowia lipolytica</name>
    <name type="common">Candida lipolytica</name>
    <dbReference type="NCBI Taxonomy" id="4952"/>
    <lineage>
        <taxon>Eukaryota</taxon>
        <taxon>Fungi</taxon>
        <taxon>Dikarya</taxon>
        <taxon>Ascomycota</taxon>
        <taxon>Saccharomycotina</taxon>
        <taxon>Dipodascomycetes</taxon>
        <taxon>Dipodascales</taxon>
        <taxon>Dipodascales incertae sedis</taxon>
        <taxon>Yarrowia</taxon>
    </lineage>
</organism>
<reference evidence="3 4" key="1">
    <citation type="journal article" date="2016" name="PLoS ONE">
        <title>Sequence Assembly of Yarrowia lipolytica Strain W29/CLIB89 Shows Transposable Element Diversity.</title>
        <authorList>
            <person name="Magnan C."/>
            <person name="Yu J."/>
            <person name="Chang I."/>
            <person name="Jahn E."/>
            <person name="Kanomata Y."/>
            <person name="Wu J."/>
            <person name="Zeller M."/>
            <person name="Oakes M."/>
            <person name="Baldi P."/>
            <person name="Sandmeyer S."/>
        </authorList>
    </citation>
    <scope>NUCLEOTIDE SEQUENCE [LARGE SCALE GENOMIC DNA]</scope>
    <source>
        <strain evidence="4">CLIB89(W29)</strain>
    </source>
</reference>
<protein>
    <recommendedName>
        <fullName evidence="2">Alpha/beta hydrolase fold-3 domain-containing protein</fullName>
    </recommendedName>
</protein>
<dbReference type="GeneID" id="2911861"/>
<dbReference type="VEuPathDB" id="FungiDB:YALI0_E28699g"/>
<sequence length="321" mass="37153">MLLARWMFSLEQTTAGRILFGRTAWMWFYRFRRFRSGAIDMGDVRFENDPIIPGLWVRSEGRVPNYDIVLFWMHGGGMVTHSPYMYLEFMTALVTSLHMQGFRSPAIFMLKHSYAPEHPFPHQLDEAAVAWNYLQKEHPAANFVFAGDGSGANLALSLLLHLTRPCLGVTECLTNVKPQAALLLSPWPNWKTSMREETENCYFSAFHLRRYRNYYIARAKETSPYFDLSCVTSLSWWKESFPEKGMYLIYGTEEMFANEIEELYGVLRLCGPIKIDGELRQIHCWPITTHFLARDEYVRGAGVFAIALNLGKMLIWGNDVK</sequence>
<dbReference type="AlphaFoldDB" id="A0A1D8NKE5"/>
<dbReference type="PANTHER" id="PTHR48081">
    <property type="entry name" value="AB HYDROLASE SUPERFAMILY PROTEIN C4A8.06C"/>
    <property type="match status" value="1"/>
</dbReference>
<dbReference type="Proteomes" id="UP000182444">
    <property type="component" value="Chromosome 1E"/>
</dbReference>
<name>A0A1D8NKE5_YARLL</name>
<evidence type="ECO:0000259" key="2">
    <source>
        <dbReference type="Pfam" id="PF07859"/>
    </source>
</evidence>
<evidence type="ECO:0000313" key="3">
    <source>
        <dbReference type="EMBL" id="AOW06098.1"/>
    </source>
</evidence>
<dbReference type="Gene3D" id="3.40.50.1820">
    <property type="entry name" value="alpha/beta hydrolase"/>
    <property type="match status" value="1"/>
</dbReference>
<gene>
    <name evidence="3" type="ORF">YALI1_E34015g</name>
</gene>
<keyword evidence="1" id="KW-0378">Hydrolase</keyword>
<dbReference type="VEuPathDB" id="FungiDB:YALI1_E34015g"/>
<evidence type="ECO:0000256" key="1">
    <source>
        <dbReference type="ARBA" id="ARBA00022801"/>
    </source>
</evidence>
<dbReference type="GO" id="GO:0016787">
    <property type="term" value="F:hydrolase activity"/>
    <property type="evidence" value="ECO:0007669"/>
    <property type="project" value="UniProtKB-KW"/>
</dbReference>
<dbReference type="InterPro" id="IPR013094">
    <property type="entry name" value="AB_hydrolase_3"/>
</dbReference>
<dbReference type="InterPro" id="IPR050300">
    <property type="entry name" value="GDXG_lipolytic_enzyme"/>
</dbReference>
<evidence type="ECO:0000313" key="4">
    <source>
        <dbReference type="Proteomes" id="UP000182444"/>
    </source>
</evidence>